<dbReference type="EMBL" id="ASPP01023772">
    <property type="protein sequence ID" value="ETO09974.1"/>
    <property type="molecule type" value="Genomic_DNA"/>
</dbReference>
<dbReference type="SUPFAM" id="SSF50978">
    <property type="entry name" value="WD40 repeat-like"/>
    <property type="match status" value="1"/>
</dbReference>
<dbReference type="Pfam" id="PF00400">
    <property type="entry name" value="WD40"/>
    <property type="match status" value="4"/>
</dbReference>
<dbReference type="PANTHER" id="PTHR19846">
    <property type="entry name" value="WD40 REPEAT PROTEIN"/>
    <property type="match status" value="1"/>
</dbReference>
<dbReference type="InterPro" id="IPR019775">
    <property type="entry name" value="WD40_repeat_CS"/>
</dbReference>
<keyword evidence="2" id="KW-0677">Repeat</keyword>
<dbReference type="GO" id="GO:0030621">
    <property type="term" value="F:U4 snRNA binding"/>
    <property type="evidence" value="ECO:0007669"/>
    <property type="project" value="TreeGrafter"/>
</dbReference>
<dbReference type="PROSITE" id="PS00678">
    <property type="entry name" value="WD_REPEATS_1"/>
    <property type="match status" value="2"/>
</dbReference>
<gene>
    <name evidence="4" type="ORF">RFI_27404</name>
</gene>
<reference evidence="4 5" key="1">
    <citation type="journal article" date="2013" name="Curr. Biol.">
        <title>The Genome of the Foraminiferan Reticulomyxa filosa.</title>
        <authorList>
            <person name="Glockner G."/>
            <person name="Hulsmann N."/>
            <person name="Schleicher M."/>
            <person name="Noegel A.A."/>
            <person name="Eichinger L."/>
            <person name="Gallinger C."/>
            <person name="Pawlowski J."/>
            <person name="Sierra R."/>
            <person name="Euteneuer U."/>
            <person name="Pillet L."/>
            <person name="Moustafa A."/>
            <person name="Platzer M."/>
            <person name="Groth M."/>
            <person name="Szafranski K."/>
            <person name="Schliwa M."/>
        </authorList>
    </citation>
    <scope>NUCLEOTIDE SEQUENCE [LARGE SCALE GENOMIC DNA]</scope>
</reference>
<dbReference type="GO" id="GO:0017070">
    <property type="term" value="F:U6 snRNA binding"/>
    <property type="evidence" value="ECO:0007669"/>
    <property type="project" value="TreeGrafter"/>
</dbReference>
<dbReference type="PRINTS" id="PR00320">
    <property type="entry name" value="GPROTEINBRPT"/>
</dbReference>
<dbReference type="InterPro" id="IPR001680">
    <property type="entry name" value="WD40_rpt"/>
</dbReference>
<sequence length="372" mass="42379">MCTYKQCLASFQQKKKNEQTKHYKKMQTFYKHQFCGVIRVAFSRDKTRIYAFFGDVTIGIFDKNLSNMQILKGYSGWVNGTRFVSDSKIFVLHYCDNGMQIWDLNAGKELITFQKYTGITLSSHISPDESTIVTGLADGTIQLWDAMSGKELKKIKGISEHVNDIQFSPDGQLIVLSLSNSIIVICNVKLGEKIKELRGHSSSVIKAQFSSDGKYIASCSVDKTVRIWDTASGKELKKFKGHSNSVCDVKYLTDDKTVISCSYDRTIRIWDVNTGKEMDKLLCHVALMEQFNSGSNKKKSKFPSSFSKKIIQFLEIEPISFYSNFYHSQITHLVIFFSSVTSKNKFNISSFSKSLKGKEREQNRTDIFITSY</sequence>
<name>X6M7T9_RETFI</name>
<organism evidence="4 5">
    <name type="scientific">Reticulomyxa filosa</name>
    <dbReference type="NCBI Taxonomy" id="46433"/>
    <lineage>
        <taxon>Eukaryota</taxon>
        <taxon>Sar</taxon>
        <taxon>Rhizaria</taxon>
        <taxon>Retaria</taxon>
        <taxon>Foraminifera</taxon>
        <taxon>Monothalamids</taxon>
        <taxon>Reticulomyxidae</taxon>
        <taxon>Reticulomyxa</taxon>
    </lineage>
</organism>
<dbReference type="Proteomes" id="UP000023152">
    <property type="component" value="Unassembled WGS sequence"/>
</dbReference>
<feature type="repeat" description="WD" evidence="3">
    <location>
        <begin position="71"/>
        <end position="112"/>
    </location>
</feature>
<dbReference type="Gene3D" id="2.130.10.10">
    <property type="entry name" value="YVTN repeat-like/Quinoprotein amine dehydrogenase"/>
    <property type="match status" value="2"/>
</dbReference>
<feature type="repeat" description="WD" evidence="3">
    <location>
        <begin position="239"/>
        <end position="280"/>
    </location>
</feature>
<evidence type="ECO:0000256" key="1">
    <source>
        <dbReference type="ARBA" id="ARBA00022574"/>
    </source>
</evidence>
<proteinExistence type="predicted"/>
<evidence type="ECO:0000313" key="5">
    <source>
        <dbReference type="Proteomes" id="UP000023152"/>
    </source>
</evidence>
<dbReference type="PROSITE" id="PS50294">
    <property type="entry name" value="WD_REPEATS_REGION"/>
    <property type="match status" value="2"/>
</dbReference>
<accession>X6M7T9</accession>
<dbReference type="GO" id="GO:0046540">
    <property type="term" value="C:U4/U6 x U5 tri-snRNP complex"/>
    <property type="evidence" value="ECO:0007669"/>
    <property type="project" value="TreeGrafter"/>
</dbReference>
<dbReference type="InterPro" id="IPR015943">
    <property type="entry name" value="WD40/YVTN_repeat-like_dom_sf"/>
</dbReference>
<dbReference type="InterPro" id="IPR020472">
    <property type="entry name" value="WD40_PAC1"/>
</dbReference>
<dbReference type="PANTHER" id="PTHR19846:SF0">
    <property type="entry name" value="PRE-MRNA PROCESSING FACTOR 4"/>
    <property type="match status" value="1"/>
</dbReference>
<keyword evidence="1 3" id="KW-0853">WD repeat</keyword>
<keyword evidence="5" id="KW-1185">Reference proteome</keyword>
<feature type="repeat" description="WD" evidence="3">
    <location>
        <begin position="113"/>
        <end position="154"/>
    </location>
</feature>
<comment type="caution">
    <text evidence="4">The sequence shown here is derived from an EMBL/GenBank/DDBJ whole genome shotgun (WGS) entry which is preliminary data.</text>
</comment>
<protein>
    <submittedName>
        <fullName evidence="4">WD-40 repeat-containing protein</fullName>
    </submittedName>
</protein>
<evidence type="ECO:0000313" key="4">
    <source>
        <dbReference type="EMBL" id="ETO09974.1"/>
    </source>
</evidence>
<feature type="repeat" description="WD" evidence="3">
    <location>
        <begin position="197"/>
        <end position="238"/>
    </location>
</feature>
<evidence type="ECO:0000256" key="3">
    <source>
        <dbReference type="PROSITE-ProRule" id="PRU00221"/>
    </source>
</evidence>
<dbReference type="PROSITE" id="PS50082">
    <property type="entry name" value="WD_REPEATS_2"/>
    <property type="match status" value="4"/>
</dbReference>
<dbReference type="InterPro" id="IPR036322">
    <property type="entry name" value="WD40_repeat_dom_sf"/>
</dbReference>
<dbReference type="CDD" id="cd00200">
    <property type="entry name" value="WD40"/>
    <property type="match status" value="1"/>
</dbReference>
<dbReference type="SMART" id="SM00320">
    <property type="entry name" value="WD40"/>
    <property type="match status" value="6"/>
</dbReference>
<dbReference type="AlphaFoldDB" id="X6M7T9"/>
<dbReference type="GO" id="GO:0000398">
    <property type="term" value="P:mRNA splicing, via spliceosome"/>
    <property type="evidence" value="ECO:0007669"/>
    <property type="project" value="TreeGrafter"/>
</dbReference>
<evidence type="ECO:0000256" key="2">
    <source>
        <dbReference type="ARBA" id="ARBA00022737"/>
    </source>
</evidence>